<keyword evidence="2" id="KW-1185">Reference proteome</keyword>
<dbReference type="AlphaFoldDB" id="A0A9Q9AY75"/>
<evidence type="ECO:0000313" key="1">
    <source>
        <dbReference type="EMBL" id="USW57305.1"/>
    </source>
</evidence>
<dbReference type="EMBL" id="CP099426">
    <property type="protein sequence ID" value="USW57305.1"/>
    <property type="molecule type" value="Genomic_DNA"/>
</dbReference>
<proteinExistence type="predicted"/>
<accession>A0A9Q9AY75</accession>
<reference evidence="1" key="1">
    <citation type="submission" date="2022-06" db="EMBL/GenBank/DDBJ databases">
        <title>Complete genome sequences of two strains of the flax pathogen Septoria linicola.</title>
        <authorList>
            <person name="Lapalu N."/>
            <person name="Simon A."/>
            <person name="Demenou B."/>
            <person name="Paumier D."/>
            <person name="Guillot M.-P."/>
            <person name="Gout L."/>
            <person name="Valade R."/>
        </authorList>
    </citation>
    <scope>NUCLEOTIDE SEQUENCE</scope>
    <source>
        <strain evidence="1">SE15195</strain>
    </source>
</reference>
<protein>
    <submittedName>
        <fullName evidence="1">Uncharacterized protein</fullName>
    </submittedName>
</protein>
<gene>
    <name evidence="1" type="ORF">Slin15195_G106240</name>
</gene>
<dbReference type="Proteomes" id="UP001056384">
    <property type="component" value="Chromosome 9"/>
</dbReference>
<name>A0A9Q9AY75_9PEZI</name>
<evidence type="ECO:0000313" key="2">
    <source>
        <dbReference type="Proteomes" id="UP001056384"/>
    </source>
</evidence>
<organism evidence="1 2">
    <name type="scientific">Septoria linicola</name>
    <dbReference type="NCBI Taxonomy" id="215465"/>
    <lineage>
        <taxon>Eukaryota</taxon>
        <taxon>Fungi</taxon>
        <taxon>Dikarya</taxon>
        <taxon>Ascomycota</taxon>
        <taxon>Pezizomycotina</taxon>
        <taxon>Dothideomycetes</taxon>
        <taxon>Dothideomycetidae</taxon>
        <taxon>Mycosphaerellales</taxon>
        <taxon>Mycosphaerellaceae</taxon>
        <taxon>Septoria</taxon>
    </lineage>
</organism>
<sequence>MAAPQSERCLRELLDTLPAELYQRIYDMTFTAESTTVYPAHKDHRFPAMLQVDSISRKQFAQSYYTNTTFEFIEALDLAYWLDSLTCETQLLLRSIYLPWSEEWDWNILFACSGDGLGTVVEFV</sequence>